<dbReference type="SMART" id="SM00260">
    <property type="entry name" value="CheW"/>
    <property type="match status" value="1"/>
</dbReference>
<accession>A0A0K8QJS1</accession>
<evidence type="ECO:0000313" key="3">
    <source>
        <dbReference type="Proteomes" id="UP000253740"/>
    </source>
</evidence>
<dbReference type="PANTHER" id="PTHR22617:SF43">
    <property type="entry name" value="PROTEIN PILI"/>
    <property type="match status" value="1"/>
</dbReference>
<dbReference type="Proteomes" id="UP000253740">
    <property type="component" value="Unassembled WGS sequence"/>
</dbReference>
<dbReference type="GO" id="GO:0007165">
    <property type="term" value="P:signal transduction"/>
    <property type="evidence" value="ECO:0007669"/>
    <property type="project" value="InterPro"/>
</dbReference>
<dbReference type="GO" id="GO:0005829">
    <property type="term" value="C:cytosol"/>
    <property type="evidence" value="ECO:0007669"/>
    <property type="project" value="TreeGrafter"/>
</dbReference>
<keyword evidence="3" id="KW-1185">Reference proteome</keyword>
<reference evidence="2" key="1">
    <citation type="submission" date="2015-08" db="EMBL/GenBank/DDBJ databases">
        <title>Complete DNA Sequence of Pseudomonas syringae pv. actinidiae, the Causal Agent of Kiwifruit Canker Disease.</title>
        <authorList>
            <person name="Rikkerink E.H.A."/>
            <person name="Fineran P.C."/>
        </authorList>
    </citation>
    <scope>NUCLEOTIDE SEQUENCE</scope>
    <source>
        <strain evidence="2">SkMP5</strain>
    </source>
</reference>
<dbReference type="STRING" id="1475481.GCA_000953855_00456"/>
<gene>
    <name evidence="2" type="ORF">MBSD_n0449</name>
</gene>
<evidence type="ECO:0000313" key="2">
    <source>
        <dbReference type="EMBL" id="GAP65160.1"/>
    </source>
</evidence>
<dbReference type="InterPro" id="IPR036061">
    <property type="entry name" value="CheW-like_dom_sf"/>
</dbReference>
<dbReference type="PANTHER" id="PTHR22617">
    <property type="entry name" value="CHEMOTAXIS SENSOR HISTIDINE KINASE-RELATED"/>
    <property type="match status" value="1"/>
</dbReference>
<dbReference type="PROSITE" id="PS50851">
    <property type="entry name" value="CHEW"/>
    <property type="match status" value="1"/>
</dbReference>
<sequence>MLHEAAATMSAGTPLMPFELLAAYERRSLAHVAGMPEQIEAPGLWRGIGFRVGERYFVSSIAEVNEILTMPTLAPVPGTRGWLLGVANVRGNLVPVIDLRQFLTGERGHIADQSRVLLVRQQGGSVGLLVDEVLGQRNFSEEQRAGADAEEDERLARFVVENVMLGETRWGMFSMTNLVRAPDFQQAAA</sequence>
<organism evidence="2">
    <name type="scientific">Mizugakiibacter sediminis</name>
    <dbReference type="NCBI Taxonomy" id="1475481"/>
    <lineage>
        <taxon>Bacteria</taxon>
        <taxon>Pseudomonadati</taxon>
        <taxon>Pseudomonadota</taxon>
        <taxon>Gammaproteobacteria</taxon>
        <taxon>Lysobacterales</taxon>
        <taxon>Rhodanobacteraceae</taxon>
        <taxon>Mizugakiibacter</taxon>
    </lineage>
</organism>
<dbReference type="AlphaFoldDB" id="A0A0K8QJS1"/>
<dbReference type="InterPro" id="IPR002545">
    <property type="entry name" value="CheW-lke_dom"/>
</dbReference>
<protein>
    <submittedName>
        <fullName evidence="2">Chemotaxis signal transduction protein</fullName>
    </submittedName>
</protein>
<name>A0A0K8QJS1_9GAMM</name>
<proteinExistence type="predicted"/>
<dbReference type="Gene3D" id="2.40.50.180">
    <property type="entry name" value="CheA-289, Domain 4"/>
    <property type="match status" value="1"/>
</dbReference>
<feature type="domain" description="CheW-like" evidence="1">
    <location>
        <begin position="44"/>
        <end position="184"/>
    </location>
</feature>
<dbReference type="EMBL" id="DF970151">
    <property type="protein sequence ID" value="GAP65160.1"/>
    <property type="molecule type" value="Genomic_DNA"/>
</dbReference>
<evidence type="ECO:0000259" key="1">
    <source>
        <dbReference type="PROSITE" id="PS50851"/>
    </source>
</evidence>
<dbReference type="InterPro" id="IPR039315">
    <property type="entry name" value="CheW"/>
</dbReference>
<dbReference type="GO" id="GO:0006935">
    <property type="term" value="P:chemotaxis"/>
    <property type="evidence" value="ECO:0007669"/>
    <property type="project" value="InterPro"/>
</dbReference>
<dbReference type="SUPFAM" id="SSF50341">
    <property type="entry name" value="CheW-like"/>
    <property type="match status" value="1"/>
</dbReference>
<dbReference type="Pfam" id="PF01584">
    <property type="entry name" value="CheW"/>
    <property type="match status" value="1"/>
</dbReference>